<sequence>MEKIKTSMKVAALTKEKLKRRMNVVKPGWIDIIDPIEPQIIKHITSMETSFVVEHALRCPANNPRISRNWSQPGIPRNIRGNQQLRNRFSPISYHTYENRFGRFEELCWKTSSSDTRRIWASLSALKLPTQALLYAEAVNCLDEFTRIVNLPQCPRRSRRKRF</sequence>
<dbReference type="AlphaFoldDB" id="A0A481SHS9"/>
<gene>
    <name evidence="1" type="ORF">UEMT_2087.4</name>
</gene>
<evidence type="ECO:0000313" key="1">
    <source>
        <dbReference type="EMBL" id="QBH67624.1"/>
    </source>
</evidence>
<accession>A0A481SHS9</accession>
<name>A0A481SHS9_9BASI</name>
<dbReference type="EMBL" id="MK125513">
    <property type="protein sequence ID" value="QBH67624.1"/>
    <property type="molecule type" value="Genomic_DNA"/>
</dbReference>
<reference evidence="1" key="1">
    <citation type="submission" date="2018-11" db="EMBL/GenBank/DDBJ databases">
        <title>The smut fungus Ustilago esculenta has a bipolar mating type system with three idiomorphs larger than 500 kb.</title>
        <authorList>
            <person name="Liang S.-W."/>
            <person name="Huang Y.-H."/>
            <person name="Chiu J.-Y."/>
            <person name="Tseng H.-W."/>
            <person name="Haung J.-H."/>
            <person name="Shen W.-C."/>
        </authorList>
    </citation>
    <scope>NUCLEOTIDE SEQUENCE</scope>
    <source>
        <strain evidence="1">UE_mtsf</strain>
    </source>
</reference>
<protein>
    <submittedName>
        <fullName evidence="1">Rga2</fullName>
    </submittedName>
</protein>
<organism evidence="1">
    <name type="scientific">Ustilago esculenta</name>
    <dbReference type="NCBI Taxonomy" id="185366"/>
    <lineage>
        <taxon>Eukaryota</taxon>
        <taxon>Fungi</taxon>
        <taxon>Dikarya</taxon>
        <taxon>Basidiomycota</taxon>
        <taxon>Ustilaginomycotina</taxon>
        <taxon>Ustilaginomycetes</taxon>
        <taxon>Ustilaginales</taxon>
        <taxon>Ustilaginaceae</taxon>
        <taxon>Ustilago</taxon>
    </lineage>
</organism>
<proteinExistence type="predicted"/>